<dbReference type="AlphaFoldDB" id="A0A183K1T9"/>
<keyword evidence="2" id="KW-1185">Reference proteome</keyword>
<reference evidence="3" key="1">
    <citation type="submission" date="2016-06" db="UniProtKB">
        <authorList>
            <consortium name="WormBaseParasite"/>
        </authorList>
    </citation>
    <scope>IDENTIFICATION</scope>
</reference>
<dbReference type="WBParaSite" id="SCUD_0000895201-mRNA-1">
    <property type="protein sequence ID" value="SCUD_0000895201-mRNA-1"/>
    <property type="gene ID" value="SCUD_0000895201"/>
</dbReference>
<dbReference type="Proteomes" id="UP000279833">
    <property type="component" value="Unassembled WGS sequence"/>
</dbReference>
<proteinExistence type="predicted"/>
<sequence>MFTSGHQIYIYIYIYLHIYIKLSPDNLTYDETLITKKESCSKYRHFY</sequence>
<organism evidence="3">
    <name type="scientific">Schistosoma curassoni</name>
    <dbReference type="NCBI Taxonomy" id="6186"/>
    <lineage>
        <taxon>Eukaryota</taxon>
        <taxon>Metazoa</taxon>
        <taxon>Spiralia</taxon>
        <taxon>Lophotrochozoa</taxon>
        <taxon>Platyhelminthes</taxon>
        <taxon>Trematoda</taxon>
        <taxon>Digenea</taxon>
        <taxon>Strigeidida</taxon>
        <taxon>Schistosomatoidea</taxon>
        <taxon>Schistosomatidae</taxon>
        <taxon>Schistosoma</taxon>
    </lineage>
</organism>
<gene>
    <name evidence="1" type="ORF">SCUD_LOCUS8952</name>
</gene>
<accession>A0A183K1T9</accession>
<reference evidence="1 2" key="2">
    <citation type="submission" date="2018-11" db="EMBL/GenBank/DDBJ databases">
        <authorList>
            <consortium name="Pathogen Informatics"/>
        </authorList>
    </citation>
    <scope>NUCLEOTIDE SEQUENCE [LARGE SCALE GENOMIC DNA]</scope>
    <source>
        <strain evidence="1">Dakar</strain>
        <strain evidence="2">Dakar, Senegal</strain>
    </source>
</reference>
<protein>
    <submittedName>
        <fullName evidence="1 3">Uncharacterized protein</fullName>
    </submittedName>
</protein>
<evidence type="ECO:0000313" key="1">
    <source>
        <dbReference type="EMBL" id="VDP33396.1"/>
    </source>
</evidence>
<name>A0A183K1T9_9TREM</name>
<evidence type="ECO:0000313" key="2">
    <source>
        <dbReference type="Proteomes" id="UP000279833"/>
    </source>
</evidence>
<evidence type="ECO:0000313" key="3">
    <source>
        <dbReference type="WBParaSite" id="SCUD_0000895201-mRNA-1"/>
    </source>
</evidence>
<dbReference type="EMBL" id="UZAK01032990">
    <property type="protein sequence ID" value="VDP33396.1"/>
    <property type="molecule type" value="Genomic_DNA"/>
</dbReference>